<dbReference type="AlphaFoldDB" id="A0AAN6N4V7"/>
<keyword evidence="3" id="KW-1185">Reference proteome</keyword>
<feature type="non-terminal residue" evidence="2">
    <location>
        <position position="1"/>
    </location>
</feature>
<organism evidence="2 3">
    <name type="scientific">Diplogelasinospora grovesii</name>
    <dbReference type="NCBI Taxonomy" id="303347"/>
    <lineage>
        <taxon>Eukaryota</taxon>
        <taxon>Fungi</taxon>
        <taxon>Dikarya</taxon>
        <taxon>Ascomycota</taxon>
        <taxon>Pezizomycotina</taxon>
        <taxon>Sordariomycetes</taxon>
        <taxon>Sordariomycetidae</taxon>
        <taxon>Sordariales</taxon>
        <taxon>Diplogelasinosporaceae</taxon>
        <taxon>Diplogelasinospora</taxon>
    </lineage>
</organism>
<reference evidence="3" key="1">
    <citation type="journal article" date="2023" name="Mol. Phylogenet. Evol.">
        <title>Genome-scale phylogeny and comparative genomics of the fungal order Sordariales.</title>
        <authorList>
            <person name="Hensen N."/>
            <person name="Bonometti L."/>
            <person name="Westerberg I."/>
            <person name="Brannstrom I.O."/>
            <person name="Guillou S."/>
            <person name="Cros-Aarteil S."/>
            <person name="Calhoun S."/>
            <person name="Haridas S."/>
            <person name="Kuo A."/>
            <person name="Mondo S."/>
            <person name="Pangilinan J."/>
            <person name="Riley R."/>
            <person name="LaButti K."/>
            <person name="Andreopoulos B."/>
            <person name="Lipzen A."/>
            <person name="Chen C."/>
            <person name="Yan M."/>
            <person name="Daum C."/>
            <person name="Ng V."/>
            <person name="Clum A."/>
            <person name="Steindorff A."/>
            <person name="Ohm R.A."/>
            <person name="Martin F."/>
            <person name="Silar P."/>
            <person name="Natvig D.O."/>
            <person name="Lalanne C."/>
            <person name="Gautier V."/>
            <person name="Ament-Velasquez S.L."/>
            <person name="Kruys A."/>
            <person name="Hutchinson M.I."/>
            <person name="Powell A.J."/>
            <person name="Barry K."/>
            <person name="Miller A.N."/>
            <person name="Grigoriev I.V."/>
            <person name="Debuchy R."/>
            <person name="Gladieux P."/>
            <person name="Hiltunen Thoren M."/>
            <person name="Johannesson H."/>
        </authorList>
    </citation>
    <scope>NUCLEOTIDE SEQUENCE [LARGE SCALE GENOMIC DNA]</scope>
    <source>
        <strain evidence="3">CBS 340.73</strain>
    </source>
</reference>
<dbReference type="EMBL" id="MU853833">
    <property type="protein sequence ID" value="KAK3938278.1"/>
    <property type="molecule type" value="Genomic_DNA"/>
</dbReference>
<keyword evidence="1" id="KW-0812">Transmembrane</keyword>
<gene>
    <name evidence="2" type="ORF">QBC46DRAFT_227114</name>
</gene>
<feature type="transmembrane region" description="Helical" evidence="1">
    <location>
        <begin position="6"/>
        <end position="28"/>
    </location>
</feature>
<keyword evidence="1" id="KW-1133">Transmembrane helix</keyword>
<evidence type="ECO:0000313" key="3">
    <source>
        <dbReference type="Proteomes" id="UP001303473"/>
    </source>
</evidence>
<sequence>RLDPVVYLSSAFSYCISLIAAMADYGCVLSGSRALNFFVPGSVDETSDWDFYVNGYTSCVVGMMNALEVSGVKWADMLGDRVRELLNAEESSISIRVGEAWNAVGNPGRDTDELANFFGTLLPDALRRNIDLSRQDEFKVLKRNGDVHFIFPSRDLPETTDEENDPSIASGSDFSVLTGYLSRNGRSTKVQLIICHAYGRPQSCLQVISRFHSTPVQCFLGGFGAGHMFYDKTASKTGIIWNPKEESLRRARLRTEALNKYRTRGYDLKQQE</sequence>
<feature type="non-terminal residue" evidence="2">
    <location>
        <position position="272"/>
    </location>
</feature>
<evidence type="ECO:0000256" key="1">
    <source>
        <dbReference type="SAM" id="Phobius"/>
    </source>
</evidence>
<evidence type="ECO:0000313" key="2">
    <source>
        <dbReference type="EMBL" id="KAK3938278.1"/>
    </source>
</evidence>
<protein>
    <submittedName>
        <fullName evidence="2">Uncharacterized protein</fullName>
    </submittedName>
</protein>
<keyword evidence="1" id="KW-0472">Membrane</keyword>
<comment type="caution">
    <text evidence="2">The sequence shown here is derived from an EMBL/GenBank/DDBJ whole genome shotgun (WGS) entry which is preliminary data.</text>
</comment>
<dbReference type="Proteomes" id="UP001303473">
    <property type="component" value="Unassembled WGS sequence"/>
</dbReference>
<proteinExistence type="predicted"/>
<accession>A0AAN6N4V7</accession>
<name>A0AAN6N4V7_9PEZI</name>